<organism evidence="9 10">
    <name type="scientific">Saccharicrinis carchari</name>
    <dbReference type="NCBI Taxonomy" id="1168039"/>
    <lineage>
        <taxon>Bacteria</taxon>
        <taxon>Pseudomonadati</taxon>
        <taxon>Bacteroidota</taxon>
        <taxon>Bacteroidia</taxon>
        <taxon>Marinilabiliales</taxon>
        <taxon>Marinilabiliaceae</taxon>
        <taxon>Saccharicrinis</taxon>
    </lineage>
</organism>
<keyword evidence="10" id="KW-1185">Reference proteome</keyword>
<evidence type="ECO:0000313" key="10">
    <source>
        <dbReference type="Proteomes" id="UP000319040"/>
    </source>
</evidence>
<keyword evidence="7 8" id="KW-0472">Membrane</keyword>
<dbReference type="Gene3D" id="1.20.1530.20">
    <property type="match status" value="2"/>
</dbReference>
<dbReference type="EMBL" id="FXTB01000018">
    <property type="protein sequence ID" value="SMO93080.1"/>
    <property type="molecule type" value="Genomic_DNA"/>
</dbReference>
<feature type="transmembrane region" description="Helical" evidence="8">
    <location>
        <begin position="164"/>
        <end position="185"/>
    </location>
</feature>
<dbReference type="OrthoDB" id="1116523at2"/>
<feature type="transmembrane region" description="Helical" evidence="8">
    <location>
        <begin position="298"/>
        <end position="317"/>
    </location>
</feature>
<evidence type="ECO:0000256" key="4">
    <source>
        <dbReference type="ARBA" id="ARBA00022475"/>
    </source>
</evidence>
<evidence type="ECO:0000256" key="1">
    <source>
        <dbReference type="ARBA" id="ARBA00004651"/>
    </source>
</evidence>
<name>A0A521FC55_SACCC</name>
<protein>
    <submittedName>
        <fullName evidence="9">Predicted permease</fullName>
    </submittedName>
</protein>
<feature type="transmembrane region" description="Helical" evidence="8">
    <location>
        <begin position="205"/>
        <end position="226"/>
    </location>
</feature>
<dbReference type="PANTHER" id="PTHR36838:SF3">
    <property type="entry name" value="TRANSPORTER AUXIN EFFLUX CARRIER EC FAMILY"/>
    <property type="match status" value="1"/>
</dbReference>
<dbReference type="AlphaFoldDB" id="A0A521FC55"/>
<feature type="transmembrane region" description="Helical" evidence="8">
    <location>
        <begin position="128"/>
        <end position="152"/>
    </location>
</feature>
<evidence type="ECO:0000313" key="9">
    <source>
        <dbReference type="EMBL" id="SMO93080.1"/>
    </source>
</evidence>
<comment type="similarity">
    <text evidence="2">Belongs to the auxin efflux carrier (TC 2.A.69) family.</text>
</comment>
<keyword evidence="4" id="KW-1003">Cell membrane</keyword>
<proteinExistence type="inferred from homology"/>
<evidence type="ECO:0000256" key="5">
    <source>
        <dbReference type="ARBA" id="ARBA00022692"/>
    </source>
</evidence>
<dbReference type="Proteomes" id="UP000319040">
    <property type="component" value="Unassembled WGS sequence"/>
</dbReference>
<evidence type="ECO:0000256" key="6">
    <source>
        <dbReference type="ARBA" id="ARBA00022989"/>
    </source>
</evidence>
<evidence type="ECO:0000256" key="7">
    <source>
        <dbReference type="ARBA" id="ARBA00023136"/>
    </source>
</evidence>
<dbReference type="RefSeq" id="WP_142534821.1">
    <property type="nucleotide sequence ID" value="NZ_FXTB01000018.1"/>
</dbReference>
<keyword evidence="5 8" id="KW-0812">Transmembrane</keyword>
<dbReference type="GO" id="GO:0005886">
    <property type="term" value="C:plasma membrane"/>
    <property type="evidence" value="ECO:0007669"/>
    <property type="project" value="UniProtKB-SubCell"/>
</dbReference>
<feature type="transmembrane region" description="Helical" evidence="8">
    <location>
        <begin position="66"/>
        <end position="89"/>
    </location>
</feature>
<dbReference type="Pfam" id="PF03547">
    <property type="entry name" value="Mem_trans"/>
    <property type="match status" value="2"/>
</dbReference>
<feature type="transmembrane region" description="Helical" evidence="8">
    <location>
        <begin position="43"/>
        <end position="60"/>
    </location>
</feature>
<evidence type="ECO:0000256" key="8">
    <source>
        <dbReference type="SAM" id="Phobius"/>
    </source>
</evidence>
<feature type="transmembrane region" description="Helical" evidence="8">
    <location>
        <begin position="265"/>
        <end position="286"/>
    </location>
</feature>
<feature type="transmembrane region" description="Helical" evidence="8">
    <location>
        <begin position="6"/>
        <end position="23"/>
    </location>
</feature>
<evidence type="ECO:0000256" key="3">
    <source>
        <dbReference type="ARBA" id="ARBA00022448"/>
    </source>
</evidence>
<comment type="subcellular location">
    <subcellularLocation>
        <location evidence="1">Cell membrane</location>
        <topology evidence="1">Multi-pass membrane protein</topology>
    </subcellularLocation>
</comment>
<sequence length="319" mass="35634">MFSALFINVLSVFLMMVPGYVIIRRNIISEKALKDFSHIIIKVLYPSLIFSSVTTNFTLTKVLESWQLPVSIFMFCVLGYAIGLLYAGFFKSSNPKRRKSILFQMTINNYSFLPLAIISKLYGEQHMAALILSTLGAELAVWTLGMSILNLNKGGFTLRNLKHLLSPPLISIYFSAGLLLALHIVNMPIQRLFDSSLIIDYTQKTIYELGQATIPMSLIMVGGRMGKIKLGDLKQRDLWAVALFRLILIPVAGVLMLKFLFPHHLYLNVMLIVAVMPSAMASLVLGELYGADQKLISGTILITHALSLITIPLWLLLLL</sequence>
<dbReference type="InterPro" id="IPR038770">
    <property type="entry name" value="Na+/solute_symporter_sf"/>
</dbReference>
<dbReference type="GO" id="GO:0055085">
    <property type="term" value="P:transmembrane transport"/>
    <property type="evidence" value="ECO:0007669"/>
    <property type="project" value="InterPro"/>
</dbReference>
<gene>
    <name evidence="9" type="ORF">SAMN06265379_1185</name>
</gene>
<dbReference type="PANTHER" id="PTHR36838">
    <property type="entry name" value="AUXIN EFFLUX CARRIER FAMILY PROTEIN"/>
    <property type="match status" value="1"/>
</dbReference>
<reference evidence="9 10" key="1">
    <citation type="submission" date="2017-05" db="EMBL/GenBank/DDBJ databases">
        <authorList>
            <person name="Varghese N."/>
            <person name="Submissions S."/>
        </authorList>
    </citation>
    <scope>NUCLEOTIDE SEQUENCE [LARGE SCALE GENOMIC DNA]</scope>
    <source>
        <strain evidence="9 10">DSM 27040</strain>
    </source>
</reference>
<evidence type="ECO:0000256" key="2">
    <source>
        <dbReference type="ARBA" id="ARBA00010145"/>
    </source>
</evidence>
<keyword evidence="6 8" id="KW-1133">Transmembrane helix</keyword>
<dbReference type="InterPro" id="IPR004776">
    <property type="entry name" value="Mem_transp_PIN-like"/>
</dbReference>
<accession>A0A521FC55</accession>
<feature type="transmembrane region" description="Helical" evidence="8">
    <location>
        <begin position="238"/>
        <end position="259"/>
    </location>
</feature>
<keyword evidence="3" id="KW-0813">Transport</keyword>